<proteinExistence type="predicted"/>
<feature type="compositionally biased region" description="Low complexity" evidence="1">
    <location>
        <begin position="47"/>
        <end position="64"/>
    </location>
</feature>
<evidence type="ECO:0000256" key="1">
    <source>
        <dbReference type="SAM" id="MobiDB-lite"/>
    </source>
</evidence>
<evidence type="ECO:0000313" key="3">
    <source>
        <dbReference type="Proteomes" id="UP000292507"/>
    </source>
</evidence>
<reference evidence="2 3" key="1">
    <citation type="submission" date="2019-02" db="EMBL/GenBank/DDBJ databases">
        <title>Sequencing the genomes of 1000 actinobacteria strains.</title>
        <authorList>
            <person name="Klenk H.-P."/>
        </authorList>
    </citation>
    <scope>NUCLEOTIDE SEQUENCE [LARGE SCALE GENOMIC DNA]</scope>
    <source>
        <strain evidence="2 3">DSM 44509</strain>
    </source>
</reference>
<feature type="compositionally biased region" description="Low complexity" evidence="1">
    <location>
        <begin position="82"/>
        <end position="94"/>
    </location>
</feature>
<accession>A0A4Q7Y8S6</accession>
<sequence>MWLAVALFASLGLVIVLGASSTARYELERSGAPSRRDAVADATAGDPQASTAAPTVAPQQPAAARNSPGSQGSAQPAAVHRPAAQATPAPVPVATHPAGRLTALAPMATGWWLVDGPGAPLAGPFDDEIDAEWAAFALALPETARAVYGAQREDGSVLRRQSPQERAWLEELGRQLDRLPVEWTAFIEDDDALTTLAVDVTAALLEAGLPLHDCDDQDADAPRSGGACLTPHPESGGLVVTWRQHDRMSVQQVRGTEAGDAVQFSMTVAVANVLTQLGFVVEPYGTTGGYLVTPGGR</sequence>
<comment type="caution">
    <text evidence="2">The sequence shown here is derived from an EMBL/GenBank/DDBJ whole genome shotgun (WGS) entry which is preliminary data.</text>
</comment>
<gene>
    <name evidence="2" type="ORF">BKA19_3111</name>
</gene>
<organism evidence="2 3">
    <name type="scientific">Blastococcus saxobsidens</name>
    <dbReference type="NCBI Taxonomy" id="138336"/>
    <lineage>
        <taxon>Bacteria</taxon>
        <taxon>Bacillati</taxon>
        <taxon>Actinomycetota</taxon>
        <taxon>Actinomycetes</taxon>
        <taxon>Geodermatophilales</taxon>
        <taxon>Geodermatophilaceae</taxon>
        <taxon>Blastococcus</taxon>
    </lineage>
</organism>
<feature type="region of interest" description="Disordered" evidence="1">
    <location>
        <begin position="29"/>
        <end position="94"/>
    </location>
</feature>
<dbReference type="EMBL" id="SHKV01000001">
    <property type="protein sequence ID" value="RZU33390.1"/>
    <property type="molecule type" value="Genomic_DNA"/>
</dbReference>
<dbReference type="Proteomes" id="UP000292507">
    <property type="component" value="Unassembled WGS sequence"/>
</dbReference>
<name>A0A4Q7Y8S6_9ACTN</name>
<feature type="compositionally biased region" description="Basic and acidic residues" evidence="1">
    <location>
        <begin position="29"/>
        <end position="39"/>
    </location>
</feature>
<evidence type="ECO:0000313" key="2">
    <source>
        <dbReference type="EMBL" id="RZU33390.1"/>
    </source>
</evidence>
<keyword evidence="3" id="KW-1185">Reference proteome</keyword>
<protein>
    <submittedName>
        <fullName evidence="2">Uncharacterized protein</fullName>
    </submittedName>
</protein>
<dbReference type="AlphaFoldDB" id="A0A4Q7Y8S6"/>